<accession>A0A8J3Z0D0</accession>
<sequence>MFTHLDRLAAAHPDGIPSSLINSFIYAGQPQRLIVQPGIWKPKHLSAALSIRTTFARSPADRPYQDEVGADGLMRYKYRGTDPNHADNRALRSALQQGAPLVYFVGVAKSVYQAIYPVFLLTEEAAEHQFVVGIDEQQALLPALRGPEPAAARKYAQRLLKLRLHQPIFRARVLRAYGSSCAMCGLHLPQLVEAAHILSDSHPRGEPVVPNGLALCKIHHAAFDANILGVRPDLIIEVRPDILSQTGGPMFKYGLQETHGTRLQVPHQVSARPDPARLEERYLEFRRQPSVTTAVARWGPAGSR</sequence>
<feature type="domain" description="HNH nuclease" evidence="1">
    <location>
        <begin position="181"/>
        <end position="229"/>
    </location>
</feature>
<dbReference type="Proteomes" id="UP000612585">
    <property type="component" value="Unassembled WGS sequence"/>
</dbReference>
<keyword evidence="2" id="KW-0378">Hydrolase</keyword>
<dbReference type="EMBL" id="BOPG01000003">
    <property type="protein sequence ID" value="GIJ52925.1"/>
    <property type="molecule type" value="Genomic_DNA"/>
</dbReference>
<keyword evidence="3" id="KW-1185">Reference proteome</keyword>
<evidence type="ECO:0000313" key="2">
    <source>
        <dbReference type="EMBL" id="GIJ52925.1"/>
    </source>
</evidence>
<reference evidence="2" key="1">
    <citation type="submission" date="2021-01" db="EMBL/GenBank/DDBJ databases">
        <title>Whole genome shotgun sequence of Virgisporangium aurantiacum NBRC 16421.</title>
        <authorList>
            <person name="Komaki H."/>
            <person name="Tamura T."/>
        </authorList>
    </citation>
    <scope>NUCLEOTIDE SEQUENCE</scope>
    <source>
        <strain evidence="2">NBRC 16421</strain>
    </source>
</reference>
<dbReference type="InterPro" id="IPR003615">
    <property type="entry name" value="HNH_nuc"/>
</dbReference>
<evidence type="ECO:0000259" key="1">
    <source>
        <dbReference type="Pfam" id="PF13391"/>
    </source>
</evidence>
<name>A0A8J3Z0D0_9ACTN</name>
<dbReference type="AlphaFoldDB" id="A0A8J3Z0D0"/>
<dbReference type="GO" id="GO:0004519">
    <property type="term" value="F:endonuclease activity"/>
    <property type="evidence" value="ECO:0007669"/>
    <property type="project" value="UniProtKB-KW"/>
</dbReference>
<evidence type="ECO:0000313" key="3">
    <source>
        <dbReference type="Proteomes" id="UP000612585"/>
    </source>
</evidence>
<keyword evidence="2" id="KW-0255">Endonuclease</keyword>
<dbReference type="Pfam" id="PF13391">
    <property type="entry name" value="HNH_2"/>
    <property type="match status" value="1"/>
</dbReference>
<proteinExistence type="predicted"/>
<organism evidence="2 3">
    <name type="scientific">Virgisporangium aurantiacum</name>
    <dbReference type="NCBI Taxonomy" id="175570"/>
    <lineage>
        <taxon>Bacteria</taxon>
        <taxon>Bacillati</taxon>
        <taxon>Actinomycetota</taxon>
        <taxon>Actinomycetes</taxon>
        <taxon>Micromonosporales</taxon>
        <taxon>Micromonosporaceae</taxon>
        <taxon>Virgisporangium</taxon>
    </lineage>
</organism>
<keyword evidence="2" id="KW-0540">Nuclease</keyword>
<comment type="caution">
    <text evidence="2">The sequence shown here is derived from an EMBL/GenBank/DDBJ whole genome shotgun (WGS) entry which is preliminary data.</text>
</comment>
<gene>
    <name evidence="2" type="ORF">Vau01_004410</name>
</gene>
<protein>
    <submittedName>
        <fullName evidence="2">HNH endonuclease</fullName>
    </submittedName>
</protein>